<dbReference type="RefSeq" id="WP_167637655.1">
    <property type="nucleotide sequence ID" value="NZ_JAATOP010000004.1"/>
</dbReference>
<reference evidence="6 7" key="1">
    <citation type="submission" date="2020-03" db="EMBL/GenBank/DDBJ databases">
        <title>Bacterial isolates of synthetic phycosphere.</title>
        <authorList>
            <person name="Fu H."/>
            <person name="Moran M.A."/>
        </authorList>
    </citation>
    <scope>NUCLEOTIDE SEQUENCE [LARGE SCALE GENOMIC DNA]</scope>
    <source>
        <strain evidence="6 7">HF1</strain>
    </source>
</reference>
<evidence type="ECO:0000256" key="2">
    <source>
        <dbReference type="ARBA" id="ARBA00022723"/>
    </source>
</evidence>
<dbReference type="InterPro" id="IPR036909">
    <property type="entry name" value="Cyt_c-like_dom_sf"/>
</dbReference>
<feature type="domain" description="Cytochrome c" evidence="5">
    <location>
        <begin position="19"/>
        <end position="122"/>
    </location>
</feature>
<dbReference type="Pfam" id="PF00034">
    <property type="entry name" value="Cytochrom_C"/>
    <property type="match status" value="1"/>
</dbReference>
<dbReference type="InterPro" id="IPR009056">
    <property type="entry name" value="Cyt_c-like_dom"/>
</dbReference>
<evidence type="ECO:0000256" key="1">
    <source>
        <dbReference type="ARBA" id="ARBA00022617"/>
    </source>
</evidence>
<dbReference type="PROSITE" id="PS51007">
    <property type="entry name" value="CYTC"/>
    <property type="match status" value="1"/>
</dbReference>
<dbReference type="PROSITE" id="PS51257">
    <property type="entry name" value="PROKAR_LIPOPROTEIN"/>
    <property type="match status" value="1"/>
</dbReference>
<dbReference type="Proteomes" id="UP000709466">
    <property type="component" value="Unassembled WGS sequence"/>
</dbReference>
<keyword evidence="3 4" id="KW-0408">Iron</keyword>
<evidence type="ECO:0000313" key="6">
    <source>
        <dbReference type="EMBL" id="NIY72273.1"/>
    </source>
</evidence>
<dbReference type="SUPFAM" id="SSF46626">
    <property type="entry name" value="Cytochrome c"/>
    <property type="match status" value="1"/>
</dbReference>
<keyword evidence="2 4" id="KW-0479">Metal-binding</keyword>
<evidence type="ECO:0000256" key="4">
    <source>
        <dbReference type="PROSITE-ProRule" id="PRU00433"/>
    </source>
</evidence>
<proteinExistence type="predicted"/>
<keyword evidence="7" id="KW-1185">Reference proteome</keyword>
<keyword evidence="1 4" id="KW-0349">Heme</keyword>
<comment type="caution">
    <text evidence="6">The sequence shown here is derived from an EMBL/GenBank/DDBJ whole genome shotgun (WGS) entry which is preliminary data.</text>
</comment>
<dbReference type="EMBL" id="JAATOP010000004">
    <property type="protein sequence ID" value="NIY72273.1"/>
    <property type="molecule type" value="Genomic_DNA"/>
</dbReference>
<evidence type="ECO:0000259" key="5">
    <source>
        <dbReference type="PROSITE" id="PS51007"/>
    </source>
</evidence>
<accession>A0ABX0VX73</accession>
<name>A0ABX0VX73_9RHOB</name>
<evidence type="ECO:0000256" key="3">
    <source>
        <dbReference type="ARBA" id="ARBA00023004"/>
    </source>
</evidence>
<sequence>MFRTIPFAALIALSACNMTQEVDGSELFAANCSGCHGTDGKGNAEMAVALGRDIPDLTQIAARNGGTFDHDAVMSQIDGLHRKEGSPMPEFGDDDLGPIVMVGSTPIPAELLALSGYLESIQE</sequence>
<dbReference type="Gene3D" id="1.10.760.10">
    <property type="entry name" value="Cytochrome c-like domain"/>
    <property type="match status" value="1"/>
</dbReference>
<gene>
    <name evidence="6" type="ORF">HCZ30_07470</name>
</gene>
<evidence type="ECO:0000313" key="7">
    <source>
        <dbReference type="Proteomes" id="UP000709466"/>
    </source>
</evidence>
<organism evidence="6 7">
    <name type="scientific">Marivivens donghaensis</name>
    <dbReference type="NCBI Taxonomy" id="1699413"/>
    <lineage>
        <taxon>Bacteria</taxon>
        <taxon>Pseudomonadati</taxon>
        <taxon>Pseudomonadota</taxon>
        <taxon>Alphaproteobacteria</taxon>
        <taxon>Rhodobacterales</taxon>
        <taxon>Paracoccaceae</taxon>
        <taxon>Marivivens group</taxon>
        <taxon>Marivivens</taxon>
    </lineage>
</organism>
<protein>
    <submittedName>
        <fullName evidence="6">Cytochrome c</fullName>
    </submittedName>
</protein>